<dbReference type="Proteomes" id="UP000265515">
    <property type="component" value="Unassembled WGS sequence"/>
</dbReference>
<accession>A0A388LMG0</accession>
<protein>
    <submittedName>
        <fullName evidence="1">Uncharacterized protein</fullName>
    </submittedName>
</protein>
<gene>
    <name evidence="1" type="ORF">CBR_g37221</name>
</gene>
<dbReference type="EMBL" id="BFEA01000441">
    <property type="protein sequence ID" value="GBG83508.1"/>
    <property type="molecule type" value="Genomic_DNA"/>
</dbReference>
<dbReference type="AlphaFoldDB" id="A0A388LMG0"/>
<organism evidence="1 2">
    <name type="scientific">Chara braunii</name>
    <name type="common">Braun's stonewort</name>
    <dbReference type="NCBI Taxonomy" id="69332"/>
    <lineage>
        <taxon>Eukaryota</taxon>
        <taxon>Viridiplantae</taxon>
        <taxon>Streptophyta</taxon>
        <taxon>Charophyceae</taxon>
        <taxon>Charales</taxon>
        <taxon>Characeae</taxon>
        <taxon>Chara</taxon>
    </lineage>
</organism>
<evidence type="ECO:0000313" key="2">
    <source>
        <dbReference type="Proteomes" id="UP000265515"/>
    </source>
</evidence>
<keyword evidence="2" id="KW-1185">Reference proteome</keyword>
<comment type="caution">
    <text evidence="1">The sequence shown here is derived from an EMBL/GenBank/DDBJ whole genome shotgun (WGS) entry which is preliminary data.</text>
</comment>
<dbReference type="Gramene" id="GBG83508">
    <property type="protein sequence ID" value="GBG83508"/>
    <property type="gene ID" value="CBR_g37221"/>
</dbReference>
<evidence type="ECO:0000313" key="1">
    <source>
        <dbReference type="EMBL" id="GBG83508.1"/>
    </source>
</evidence>
<name>A0A388LMG0_CHABU</name>
<reference evidence="1 2" key="1">
    <citation type="journal article" date="2018" name="Cell">
        <title>The Chara Genome: Secondary Complexity and Implications for Plant Terrestrialization.</title>
        <authorList>
            <person name="Nishiyama T."/>
            <person name="Sakayama H."/>
            <person name="Vries J.D."/>
            <person name="Buschmann H."/>
            <person name="Saint-Marcoux D."/>
            <person name="Ullrich K.K."/>
            <person name="Haas F.B."/>
            <person name="Vanderstraeten L."/>
            <person name="Becker D."/>
            <person name="Lang D."/>
            <person name="Vosolsobe S."/>
            <person name="Rombauts S."/>
            <person name="Wilhelmsson P.K.I."/>
            <person name="Janitza P."/>
            <person name="Kern R."/>
            <person name="Heyl A."/>
            <person name="Rumpler F."/>
            <person name="Villalobos L.I.A.C."/>
            <person name="Clay J.M."/>
            <person name="Skokan R."/>
            <person name="Toyoda A."/>
            <person name="Suzuki Y."/>
            <person name="Kagoshima H."/>
            <person name="Schijlen E."/>
            <person name="Tajeshwar N."/>
            <person name="Catarino B."/>
            <person name="Hetherington A.J."/>
            <person name="Saltykova A."/>
            <person name="Bonnot C."/>
            <person name="Breuninger H."/>
            <person name="Symeonidi A."/>
            <person name="Radhakrishnan G.V."/>
            <person name="Van Nieuwerburgh F."/>
            <person name="Deforce D."/>
            <person name="Chang C."/>
            <person name="Karol K.G."/>
            <person name="Hedrich R."/>
            <person name="Ulvskov P."/>
            <person name="Glockner G."/>
            <person name="Delwiche C.F."/>
            <person name="Petrasek J."/>
            <person name="Van de Peer Y."/>
            <person name="Friml J."/>
            <person name="Beilby M."/>
            <person name="Dolan L."/>
            <person name="Kohara Y."/>
            <person name="Sugano S."/>
            <person name="Fujiyama A."/>
            <person name="Delaux P.-M."/>
            <person name="Quint M."/>
            <person name="TheiBen G."/>
            <person name="Hagemann M."/>
            <person name="Harholt J."/>
            <person name="Dunand C."/>
            <person name="Zachgo S."/>
            <person name="Langdale J."/>
            <person name="Maumus F."/>
            <person name="Straeten D.V.D."/>
            <person name="Gould S.B."/>
            <person name="Rensing S.A."/>
        </authorList>
    </citation>
    <scope>NUCLEOTIDE SEQUENCE [LARGE SCALE GENOMIC DNA]</scope>
    <source>
        <strain evidence="1 2">S276</strain>
    </source>
</reference>
<proteinExistence type="predicted"/>
<sequence>MQRACGASEGIIANVEGMWASEGTIANVEGMWASGGIIANVDGMWASIKQVNFMEGGWATSQGLVICSSVLQDCSFAVLYLWASCANGPTSW</sequence>